<reference evidence="1 2" key="1">
    <citation type="submission" date="2016-10" db="EMBL/GenBank/DDBJ databases">
        <title>Comparative genome analysis of multiple Pseudomonas spp. focuses on biocontrol and plant growth promoting traits.</title>
        <authorList>
            <person name="Tao X.-Y."/>
            <person name="Taylor C.G."/>
        </authorList>
    </citation>
    <scope>NUCLEOTIDE SEQUENCE [LARGE SCALE GENOMIC DNA]</scope>
    <source>
        <strain evidence="1 2">37D10</strain>
    </source>
</reference>
<organism evidence="1 2">
    <name type="scientific">Pseudomonas brassicacearum</name>
    <dbReference type="NCBI Taxonomy" id="930166"/>
    <lineage>
        <taxon>Bacteria</taxon>
        <taxon>Pseudomonadati</taxon>
        <taxon>Pseudomonadota</taxon>
        <taxon>Gammaproteobacteria</taxon>
        <taxon>Pseudomonadales</taxon>
        <taxon>Pseudomonadaceae</taxon>
        <taxon>Pseudomonas</taxon>
    </lineage>
</organism>
<evidence type="ECO:0000313" key="2">
    <source>
        <dbReference type="Proteomes" id="UP000284684"/>
    </source>
</evidence>
<dbReference type="InterPro" id="IPR020353">
    <property type="entry name" value="Toxin_YafO"/>
</dbReference>
<accession>A0A423GWY2</accession>
<gene>
    <name evidence="1" type="ORF">BK658_07725</name>
</gene>
<comment type="caution">
    <text evidence="1">The sequence shown here is derived from an EMBL/GenBank/DDBJ whole genome shotgun (WGS) entry which is preliminary data.</text>
</comment>
<dbReference type="RefSeq" id="WP_123581859.1">
    <property type="nucleotide sequence ID" value="NZ_MOBI01000008.1"/>
</dbReference>
<proteinExistence type="predicted"/>
<name>A0A423GWY2_9PSED</name>
<dbReference type="Proteomes" id="UP000284684">
    <property type="component" value="Unassembled WGS sequence"/>
</dbReference>
<evidence type="ECO:0000313" key="1">
    <source>
        <dbReference type="EMBL" id="RON02135.1"/>
    </source>
</evidence>
<protein>
    <submittedName>
        <fullName evidence="1">mRNA interferase YafO</fullName>
    </submittedName>
</protein>
<dbReference type="AlphaFoldDB" id="A0A423GWY2"/>
<dbReference type="EMBL" id="MOBI01000008">
    <property type="protein sequence ID" value="RON02135.1"/>
    <property type="molecule type" value="Genomic_DNA"/>
</dbReference>
<sequence length="145" mass="16591">MTIIVEYSPETYDDLFKDVLANYPTVLNSLRDDFHTYIASNRLTLPSYFGRDVCYTQPYEAYLASLMHIHIAIPPTVFPANKPQSDRKCSQDPNKDAALVYAQGLIDEDRYVLIAMLHPGAHDKASNDKIMKRLSGVAKRFRDKY</sequence>
<dbReference type="Pfam" id="PF13957">
    <property type="entry name" value="YafO_toxin"/>
    <property type="match status" value="1"/>
</dbReference>